<dbReference type="EMBL" id="JAVRJZ010000012">
    <property type="protein sequence ID" value="KAK2715006.1"/>
    <property type="molecule type" value="Genomic_DNA"/>
</dbReference>
<gene>
    <name evidence="1" type="ORF">QYM36_009863</name>
</gene>
<dbReference type="InterPro" id="IPR036691">
    <property type="entry name" value="Endo/exonu/phosph_ase_sf"/>
</dbReference>
<dbReference type="Gene3D" id="3.60.10.10">
    <property type="entry name" value="Endonuclease/exonuclease/phosphatase"/>
    <property type="match status" value="1"/>
</dbReference>
<evidence type="ECO:0000313" key="1">
    <source>
        <dbReference type="EMBL" id="KAK2715006.1"/>
    </source>
</evidence>
<reference evidence="1" key="1">
    <citation type="submission" date="2023-07" db="EMBL/GenBank/DDBJ databases">
        <title>Chromosome-level genome assembly of Artemia franciscana.</title>
        <authorList>
            <person name="Jo E."/>
        </authorList>
    </citation>
    <scope>NUCLEOTIDE SEQUENCE</scope>
    <source>
        <tissue evidence="1">Whole body</tissue>
    </source>
</reference>
<comment type="caution">
    <text evidence="1">The sequence shown here is derived from an EMBL/GenBank/DDBJ whole genome shotgun (WGS) entry which is preliminary data.</text>
</comment>
<keyword evidence="2" id="KW-1185">Reference proteome</keyword>
<proteinExistence type="predicted"/>
<dbReference type="SUPFAM" id="SSF56219">
    <property type="entry name" value="DNase I-like"/>
    <property type="match status" value="1"/>
</dbReference>
<organism evidence="1 2">
    <name type="scientific">Artemia franciscana</name>
    <name type="common">Brine shrimp</name>
    <name type="synonym">Artemia sanfranciscana</name>
    <dbReference type="NCBI Taxonomy" id="6661"/>
    <lineage>
        <taxon>Eukaryota</taxon>
        <taxon>Metazoa</taxon>
        <taxon>Ecdysozoa</taxon>
        <taxon>Arthropoda</taxon>
        <taxon>Crustacea</taxon>
        <taxon>Branchiopoda</taxon>
        <taxon>Anostraca</taxon>
        <taxon>Artemiidae</taxon>
        <taxon>Artemia</taxon>
    </lineage>
</organism>
<accession>A0AA88HZ39</accession>
<sequence>MNSPRNIVPSMAYPVSSDAISLSVIAARPKSVRAIPCEINLQKYEFRVYGWKVRSVKRESTRLVMAMEMNRYQVDLLCLSATRLNGVSEETIPVRDSYNSYSFLNSGAHDGSDDHGVGFTIGYRAQKALLAWDPVNPRIARLQIIRRLSKIAIITVYAPTRVAMDADKDSFYSNLEITIQEVP</sequence>
<name>A0AA88HZ39_ARTSF</name>
<dbReference type="Proteomes" id="UP001187531">
    <property type="component" value="Unassembled WGS sequence"/>
</dbReference>
<protein>
    <submittedName>
        <fullName evidence="1">Uncharacterized protein</fullName>
    </submittedName>
</protein>
<evidence type="ECO:0000313" key="2">
    <source>
        <dbReference type="Proteomes" id="UP001187531"/>
    </source>
</evidence>
<dbReference type="AlphaFoldDB" id="A0AA88HZ39"/>